<dbReference type="EMBL" id="JXJN01007206">
    <property type="status" value="NOT_ANNOTATED_CDS"/>
    <property type="molecule type" value="Genomic_DNA"/>
</dbReference>
<dbReference type="AlphaFoldDB" id="A0A1B0B1M4"/>
<dbReference type="EMBL" id="JXJN01007205">
    <property type="status" value="NOT_ANNOTATED_CDS"/>
    <property type="molecule type" value="Genomic_DNA"/>
</dbReference>
<dbReference type="VEuPathDB" id="VectorBase:GPPI015885"/>
<organism evidence="2 3">
    <name type="scientific">Glossina palpalis gambiensis</name>
    <dbReference type="NCBI Taxonomy" id="67801"/>
    <lineage>
        <taxon>Eukaryota</taxon>
        <taxon>Metazoa</taxon>
        <taxon>Ecdysozoa</taxon>
        <taxon>Arthropoda</taxon>
        <taxon>Hexapoda</taxon>
        <taxon>Insecta</taxon>
        <taxon>Pterygota</taxon>
        <taxon>Neoptera</taxon>
        <taxon>Endopterygota</taxon>
        <taxon>Diptera</taxon>
        <taxon>Brachycera</taxon>
        <taxon>Muscomorpha</taxon>
        <taxon>Hippoboscoidea</taxon>
        <taxon>Glossinidae</taxon>
        <taxon>Glossina</taxon>
    </lineage>
</organism>
<feature type="region of interest" description="Disordered" evidence="1">
    <location>
        <begin position="257"/>
        <end position="286"/>
    </location>
</feature>
<protein>
    <submittedName>
        <fullName evidence="2">Uncharacterized protein</fullName>
    </submittedName>
</protein>
<evidence type="ECO:0000256" key="1">
    <source>
        <dbReference type="SAM" id="MobiDB-lite"/>
    </source>
</evidence>
<sequence>MFCDHDYEEGLHSMVVGVGLVKGTYVMPSSVLKFCNEKLSSSYASSILLDKRCSLSFHMISGASCGDAIVTTATFSLTASWFLIADANIMSILFSTPNFKSLISFLETAGKSTVASGIMFTKCNYELHDVLSRLLREYPELWRPRRASTKGLYEELARRLGVELNCTVTVPRAGSSHTALTSYVWYAEEMGCKQAAKTMRRLLAREKATKEDIRLAKEKFCVFEEGEKVLNTSIIDGVLLGLKRMIHELTFETVSKLSSTATSPGSTTGRSTPHEMIMTPKSINKTPTSLPRSLLDKFLKDCDRIATKDCEVRNENYDRPSTSPQAARRQQSNYSKFARLTEQDRVVQVHFDEVYTNYAAVYSRADDAMRDCDYSNKKKTKTKRVRDLLRDHETAHARKEYRHASTGNNSETNSFFPKIIIMQQKKFARFRAGNVTVRNKFQGENEHQHHVVVSSSAHNLHPPRNIPCIPMIKTQ</sequence>
<dbReference type="Proteomes" id="UP000092460">
    <property type="component" value="Unassembled WGS sequence"/>
</dbReference>
<name>A0A1B0B1M4_9MUSC</name>
<feature type="compositionally biased region" description="Polar residues" evidence="1">
    <location>
        <begin position="319"/>
        <end position="332"/>
    </location>
</feature>
<accession>A0A1B0B1M4</accession>
<reference evidence="3" key="1">
    <citation type="submission" date="2015-01" db="EMBL/GenBank/DDBJ databases">
        <authorList>
            <person name="Aksoy S."/>
            <person name="Warren W."/>
            <person name="Wilson R.K."/>
        </authorList>
    </citation>
    <scope>NUCLEOTIDE SEQUENCE [LARGE SCALE GENOMIC DNA]</scope>
    <source>
        <strain evidence="3">IAEA</strain>
    </source>
</reference>
<reference evidence="2" key="2">
    <citation type="submission" date="2020-05" db="UniProtKB">
        <authorList>
            <consortium name="EnsemblMetazoa"/>
        </authorList>
    </citation>
    <scope>IDENTIFICATION</scope>
    <source>
        <strain evidence="2">IAEA</strain>
    </source>
</reference>
<feature type="region of interest" description="Disordered" evidence="1">
    <location>
        <begin position="313"/>
        <end position="332"/>
    </location>
</feature>
<proteinExistence type="predicted"/>
<dbReference type="EnsemblMetazoa" id="GPPI015885-RA">
    <property type="protein sequence ID" value="GPPI015885-PA"/>
    <property type="gene ID" value="GPPI015885"/>
</dbReference>
<feature type="compositionally biased region" description="Low complexity" evidence="1">
    <location>
        <begin position="258"/>
        <end position="271"/>
    </location>
</feature>
<keyword evidence="3" id="KW-1185">Reference proteome</keyword>
<evidence type="ECO:0000313" key="2">
    <source>
        <dbReference type="EnsemblMetazoa" id="GPPI015885-PA"/>
    </source>
</evidence>
<evidence type="ECO:0000313" key="3">
    <source>
        <dbReference type="Proteomes" id="UP000092460"/>
    </source>
</evidence>